<dbReference type="GO" id="GO:0016020">
    <property type="term" value="C:membrane"/>
    <property type="evidence" value="ECO:0007669"/>
    <property type="project" value="UniProtKB-SubCell"/>
</dbReference>
<dbReference type="InterPro" id="IPR015655">
    <property type="entry name" value="PP2C"/>
</dbReference>
<sequence>MFNISKREFGNVLDGHGGPQCGNFVKINILNIFCKFFKIEIQQNPKSLSNKEQFNETIFQIMVKTFYQVDIDFYNAFQKEAVLSGATGNVVIIFKKRLYSFYIGDCKSFICQKKQITILNQNHIPTRPDELKRLQNAGGDIKNGRLNGKVVISRCFGQFEFKKQEDYLQIQQEDFSKQPKLSLISVFPECVIYDINQDQDDFLFLSTDGIYEQIKEIEISNLITQYLQNQEGSNDLGQVLQNLIDLAYKKSQKIDNLAIILVLLQRP</sequence>
<dbReference type="InterPro" id="IPR036457">
    <property type="entry name" value="PPM-type-like_dom_sf"/>
</dbReference>
<evidence type="ECO:0000256" key="9">
    <source>
        <dbReference type="ARBA" id="ARBA00022912"/>
    </source>
</evidence>
<feature type="domain" description="PPM-type phosphatase" evidence="14">
    <location>
        <begin position="1"/>
        <end position="264"/>
    </location>
</feature>
<comment type="similarity">
    <text evidence="4">Belongs to the PP2C family.</text>
</comment>
<dbReference type="SUPFAM" id="SSF81606">
    <property type="entry name" value="PP2C-like"/>
    <property type="match status" value="1"/>
</dbReference>
<evidence type="ECO:0000256" key="1">
    <source>
        <dbReference type="ARBA" id="ARBA00001936"/>
    </source>
</evidence>
<comment type="catalytic activity">
    <reaction evidence="13">
        <text>O-phospho-L-threonyl-[protein] + H2O = L-threonyl-[protein] + phosphate</text>
        <dbReference type="Rhea" id="RHEA:47004"/>
        <dbReference type="Rhea" id="RHEA-COMP:11060"/>
        <dbReference type="Rhea" id="RHEA-COMP:11605"/>
        <dbReference type="ChEBI" id="CHEBI:15377"/>
        <dbReference type="ChEBI" id="CHEBI:30013"/>
        <dbReference type="ChEBI" id="CHEBI:43474"/>
        <dbReference type="ChEBI" id="CHEBI:61977"/>
        <dbReference type="EC" id="3.1.3.16"/>
    </reaction>
</comment>
<evidence type="ECO:0000256" key="2">
    <source>
        <dbReference type="ARBA" id="ARBA00001946"/>
    </source>
</evidence>
<evidence type="ECO:0000313" key="15">
    <source>
        <dbReference type="EMBL" id="KRX04821.1"/>
    </source>
</evidence>
<evidence type="ECO:0000256" key="13">
    <source>
        <dbReference type="ARBA" id="ARBA00048336"/>
    </source>
</evidence>
<comment type="cofactor">
    <cofactor evidence="2">
        <name>Mg(2+)</name>
        <dbReference type="ChEBI" id="CHEBI:18420"/>
    </cofactor>
</comment>
<dbReference type="GO" id="GO:0004722">
    <property type="term" value="F:protein serine/threonine phosphatase activity"/>
    <property type="evidence" value="ECO:0007669"/>
    <property type="project" value="UniProtKB-EC"/>
</dbReference>
<comment type="caution">
    <text evidence="15">The sequence shown here is derived from an EMBL/GenBank/DDBJ whole genome shotgun (WGS) entry which is preliminary data.</text>
</comment>
<dbReference type="PANTHER" id="PTHR13832:SF803">
    <property type="entry name" value="PROTEIN PHOSPHATASE 1G"/>
    <property type="match status" value="1"/>
</dbReference>
<keyword evidence="7" id="KW-0378">Hydrolase</keyword>
<dbReference type="EMBL" id="LDAU01000110">
    <property type="protein sequence ID" value="KRX04821.1"/>
    <property type="molecule type" value="Genomic_DNA"/>
</dbReference>
<evidence type="ECO:0000256" key="8">
    <source>
        <dbReference type="ARBA" id="ARBA00022842"/>
    </source>
</evidence>
<keyword evidence="9" id="KW-0904">Protein phosphatase</keyword>
<dbReference type="PANTHER" id="PTHR13832">
    <property type="entry name" value="PROTEIN PHOSPHATASE 2C"/>
    <property type="match status" value="1"/>
</dbReference>
<dbReference type="InterPro" id="IPR001932">
    <property type="entry name" value="PPM-type_phosphatase-like_dom"/>
</dbReference>
<dbReference type="InParanoid" id="A0A0V0QSE4"/>
<reference evidence="15 16" key="1">
    <citation type="journal article" date="2015" name="Sci. Rep.">
        <title>Genome of the facultative scuticociliatosis pathogen Pseudocohnilembus persalinus provides insight into its virulence through horizontal gene transfer.</title>
        <authorList>
            <person name="Xiong J."/>
            <person name="Wang G."/>
            <person name="Cheng J."/>
            <person name="Tian M."/>
            <person name="Pan X."/>
            <person name="Warren A."/>
            <person name="Jiang C."/>
            <person name="Yuan D."/>
            <person name="Miao W."/>
        </authorList>
    </citation>
    <scope>NUCLEOTIDE SEQUENCE [LARGE SCALE GENOMIC DNA]</scope>
    <source>
        <strain evidence="15">36N120E</strain>
    </source>
</reference>
<dbReference type="Proteomes" id="UP000054937">
    <property type="component" value="Unassembled WGS sequence"/>
</dbReference>
<dbReference type="GO" id="GO:0046872">
    <property type="term" value="F:metal ion binding"/>
    <property type="evidence" value="ECO:0007669"/>
    <property type="project" value="UniProtKB-KW"/>
</dbReference>
<evidence type="ECO:0000256" key="10">
    <source>
        <dbReference type="ARBA" id="ARBA00023136"/>
    </source>
</evidence>
<keyword evidence="6" id="KW-0479">Metal-binding</keyword>
<gene>
    <name evidence="15" type="ORF">PPERSA_06455</name>
</gene>
<evidence type="ECO:0000256" key="6">
    <source>
        <dbReference type="ARBA" id="ARBA00022723"/>
    </source>
</evidence>
<evidence type="ECO:0000256" key="11">
    <source>
        <dbReference type="ARBA" id="ARBA00023211"/>
    </source>
</evidence>
<evidence type="ECO:0000256" key="4">
    <source>
        <dbReference type="ARBA" id="ARBA00006702"/>
    </source>
</evidence>
<protein>
    <recommendedName>
        <fullName evidence="5">protein-serine/threonine phosphatase</fullName>
        <ecNumber evidence="5">3.1.3.16</ecNumber>
    </recommendedName>
</protein>
<evidence type="ECO:0000256" key="7">
    <source>
        <dbReference type="ARBA" id="ARBA00022801"/>
    </source>
</evidence>
<evidence type="ECO:0000256" key="3">
    <source>
        <dbReference type="ARBA" id="ARBA00004370"/>
    </source>
</evidence>
<organism evidence="15 16">
    <name type="scientific">Pseudocohnilembus persalinus</name>
    <name type="common">Ciliate</name>
    <dbReference type="NCBI Taxonomy" id="266149"/>
    <lineage>
        <taxon>Eukaryota</taxon>
        <taxon>Sar</taxon>
        <taxon>Alveolata</taxon>
        <taxon>Ciliophora</taxon>
        <taxon>Intramacronucleata</taxon>
        <taxon>Oligohymenophorea</taxon>
        <taxon>Scuticociliatia</taxon>
        <taxon>Philasterida</taxon>
        <taxon>Pseudocohnilembidae</taxon>
        <taxon>Pseudocohnilembus</taxon>
    </lineage>
</organism>
<comment type="cofactor">
    <cofactor evidence="1">
        <name>Mn(2+)</name>
        <dbReference type="ChEBI" id="CHEBI:29035"/>
    </cofactor>
</comment>
<comment type="catalytic activity">
    <reaction evidence="12">
        <text>O-phospho-L-seryl-[protein] + H2O = L-seryl-[protein] + phosphate</text>
        <dbReference type="Rhea" id="RHEA:20629"/>
        <dbReference type="Rhea" id="RHEA-COMP:9863"/>
        <dbReference type="Rhea" id="RHEA-COMP:11604"/>
        <dbReference type="ChEBI" id="CHEBI:15377"/>
        <dbReference type="ChEBI" id="CHEBI:29999"/>
        <dbReference type="ChEBI" id="CHEBI:43474"/>
        <dbReference type="ChEBI" id="CHEBI:83421"/>
        <dbReference type="EC" id="3.1.3.16"/>
    </reaction>
</comment>
<dbReference type="Pfam" id="PF00481">
    <property type="entry name" value="PP2C"/>
    <property type="match status" value="1"/>
</dbReference>
<name>A0A0V0QSE4_PSEPJ</name>
<evidence type="ECO:0000256" key="12">
    <source>
        <dbReference type="ARBA" id="ARBA00047761"/>
    </source>
</evidence>
<keyword evidence="11" id="KW-0464">Manganese</keyword>
<dbReference type="AlphaFoldDB" id="A0A0V0QSE4"/>
<keyword evidence="10" id="KW-0472">Membrane</keyword>
<dbReference type="PROSITE" id="PS51746">
    <property type="entry name" value="PPM_2"/>
    <property type="match status" value="1"/>
</dbReference>
<evidence type="ECO:0000313" key="16">
    <source>
        <dbReference type="Proteomes" id="UP000054937"/>
    </source>
</evidence>
<proteinExistence type="inferred from homology"/>
<evidence type="ECO:0000259" key="14">
    <source>
        <dbReference type="PROSITE" id="PS51746"/>
    </source>
</evidence>
<dbReference type="CDD" id="cd00143">
    <property type="entry name" value="PP2Cc"/>
    <property type="match status" value="1"/>
</dbReference>
<dbReference type="SMART" id="SM00332">
    <property type="entry name" value="PP2Cc"/>
    <property type="match status" value="1"/>
</dbReference>
<keyword evidence="8" id="KW-0460">Magnesium</keyword>
<dbReference type="OrthoDB" id="432045at2759"/>
<dbReference type="EC" id="3.1.3.16" evidence="5"/>
<keyword evidence="16" id="KW-1185">Reference proteome</keyword>
<evidence type="ECO:0000256" key="5">
    <source>
        <dbReference type="ARBA" id="ARBA00013081"/>
    </source>
</evidence>
<dbReference type="Gene3D" id="3.60.40.10">
    <property type="entry name" value="PPM-type phosphatase domain"/>
    <property type="match status" value="1"/>
</dbReference>
<accession>A0A0V0QSE4</accession>
<comment type="subcellular location">
    <subcellularLocation>
        <location evidence="3">Membrane</location>
    </subcellularLocation>
</comment>